<reference evidence="2" key="1">
    <citation type="journal article" date="2019" name="Sci. Rep.">
        <title>Draft genome of Tanacetum cinerariifolium, the natural source of mosquito coil.</title>
        <authorList>
            <person name="Yamashiro T."/>
            <person name="Shiraishi A."/>
            <person name="Satake H."/>
            <person name="Nakayama K."/>
        </authorList>
    </citation>
    <scope>NUCLEOTIDE SEQUENCE</scope>
</reference>
<feature type="non-terminal residue" evidence="2">
    <location>
        <position position="1"/>
    </location>
</feature>
<sequence>VDSLQGEQIPLGHHAAQATISDQADVRDVSAGHGDGRVKGAGVRAEMKRRLDHAALNWLAEVDIDIGHGFAQVTQG</sequence>
<dbReference type="AlphaFoldDB" id="A0A699X685"/>
<dbReference type="EMBL" id="BKCJ011819701">
    <property type="protein sequence ID" value="GFD55612.1"/>
    <property type="molecule type" value="Genomic_DNA"/>
</dbReference>
<proteinExistence type="predicted"/>
<gene>
    <name evidence="2" type="ORF">Tci_927581</name>
</gene>
<organism evidence="2">
    <name type="scientific">Tanacetum cinerariifolium</name>
    <name type="common">Dalmatian daisy</name>
    <name type="synonym">Chrysanthemum cinerariifolium</name>
    <dbReference type="NCBI Taxonomy" id="118510"/>
    <lineage>
        <taxon>Eukaryota</taxon>
        <taxon>Viridiplantae</taxon>
        <taxon>Streptophyta</taxon>
        <taxon>Embryophyta</taxon>
        <taxon>Tracheophyta</taxon>
        <taxon>Spermatophyta</taxon>
        <taxon>Magnoliopsida</taxon>
        <taxon>eudicotyledons</taxon>
        <taxon>Gunneridae</taxon>
        <taxon>Pentapetalae</taxon>
        <taxon>asterids</taxon>
        <taxon>campanulids</taxon>
        <taxon>Asterales</taxon>
        <taxon>Asteraceae</taxon>
        <taxon>Asteroideae</taxon>
        <taxon>Anthemideae</taxon>
        <taxon>Anthemidinae</taxon>
        <taxon>Tanacetum</taxon>
    </lineage>
</organism>
<evidence type="ECO:0000256" key="1">
    <source>
        <dbReference type="SAM" id="MobiDB-lite"/>
    </source>
</evidence>
<accession>A0A699X685</accession>
<evidence type="ECO:0000313" key="2">
    <source>
        <dbReference type="EMBL" id="GFD55612.1"/>
    </source>
</evidence>
<name>A0A699X685_TANCI</name>
<feature type="region of interest" description="Disordered" evidence="1">
    <location>
        <begin position="1"/>
        <end position="40"/>
    </location>
</feature>
<protein>
    <submittedName>
        <fullName evidence="2">Uncharacterized protein</fullName>
    </submittedName>
</protein>
<feature type="non-terminal residue" evidence="2">
    <location>
        <position position="76"/>
    </location>
</feature>
<feature type="compositionally biased region" description="Basic and acidic residues" evidence="1">
    <location>
        <begin position="24"/>
        <end position="38"/>
    </location>
</feature>
<comment type="caution">
    <text evidence="2">The sequence shown here is derived from an EMBL/GenBank/DDBJ whole genome shotgun (WGS) entry which is preliminary data.</text>
</comment>